<sequence>MVDATRDRGPPCHDDSGDQYELVEEGVRRSVDSGSGDDELTELTMQGIGSPYYASSKKSGLWSGSIRWLLVTVRRWTHSITRTVPNWLESRTGEGPRFAAVPERRSRPKLFYGIVLGLTIALTVQTIRLSATNSSYRAGGASIPLEDMYPASITVRRPPPPMDSSTFAVDDPKDSHIAAWRLSDDASRLPPCGRFILTPFRAGGIGSNMLIMLRGAMFAKKLGITLLVDNSCKWGYGRLEYYFEPYTIDCVPPEDWYDENMTMPVWKPGWRTADRIRFSTDDNTDPIDHELFYERETFELQRVERELFNHTTCPKVLPPSYTLPRPLIPIFEEYAQLLPTLFKPVPAILDDVERVKTMMRIGGEHPTIAVQVRLGDKLEEYGSSTLFINNTFGNLTAHLQVMHGLYDRMVGCSSSQANPCYPLSPTARRFSIEKQPRAILLTIEDDALKQMAHDAIAAPFIFDRTPNVDLAPHYTFVQKDFNDLPLRIRVASARAVIRDLIVAAKEADAAVITMASNLGRLVALFAGESEALLGPKAPAMPQGRAGGRICALDAPWFSTSYLNGIWARVPPKV</sequence>
<organism evidence="3 4">
    <name type="scientific">Microbotryum silenes-dioicae</name>
    <dbReference type="NCBI Taxonomy" id="796604"/>
    <lineage>
        <taxon>Eukaryota</taxon>
        <taxon>Fungi</taxon>
        <taxon>Dikarya</taxon>
        <taxon>Basidiomycota</taxon>
        <taxon>Pucciniomycotina</taxon>
        <taxon>Microbotryomycetes</taxon>
        <taxon>Microbotryales</taxon>
        <taxon>Microbotryaceae</taxon>
        <taxon>Microbotryum</taxon>
    </lineage>
</organism>
<accession>A0A2X0MHR2</accession>
<protein>
    <submittedName>
        <fullName evidence="3">BQ5605_C031g10938 protein</fullName>
    </submittedName>
</protein>
<proteinExistence type="predicted"/>
<keyword evidence="2" id="KW-0472">Membrane</keyword>
<evidence type="ECO:0000256" key="1">
    <source>
        <dbReference type="SAM" id="MobiDB-lite"/>
    </source>
</evidence>
<dbReference type="GO" id="GO:0006487">
    <property type="term" value="P:protein N-linked glycosylation"/>
    <property type="evidence" value="ECO:0007669"/>
    <property type="project" value="TreeGrafter"/>
</dbReference>
<keyword evidence="2" id="KW-0812">Transmembrane</keyword>
<feature type="compositionally biased region" description="Basic and acidic residues" evidence="1">
    <location>
        <begin position="1"/>
        <end position="16"/>
    </location>
</feature>
<dbReference type="GO" id="GO:0046921">
    <property type="term" value="F:alpha-(1-&gt;6)-fucosyltransferase activity"/>
    <property type="evidence" value="ECO:0007669"/>
    <property type="project" value="TreeGrafter"/>
</dbReference>
<evidence type="ECO:0000313" key="4">
    <source>
        <dbReference type="Proteomes" id="UP000249464"/>
    </source>
</evidence>
<dbReference type="AlphaFoldDB" id="A0A2X0MHR2"/>
<evidence type="ECO:0000313" key="3">
    <source>
        <dbReference type="EMBL" id="SGZ06395.1"/>
    </source>
</evidence>
<dbReference type="PANTHER" id="PTHR13132">
    <property type="entry name" value="ALPHA- 1,6 -FUCOSYLTRANSFERASE"/>
    <property type="match status" value="1"/>
</dbReference>
<evidence type="ECO:0000256" key="2">
    <source>
        <dbReference type="SAM" id="Phobius"/>
    </source>
</evidence>
<feature type="transmembrane region" description="Helical" evidence="2">
    <location>
        <begin position="110"/>
        <end position="127"/>
    </location>
</feature>
<dbReference type="EMBL" id="FQNC01000068">
    <property type="protein sequence ID" value="SGZ06395.1"/>
    <property type="molecule type" value="Genomic_DNA"/>
</dbReference>
<keyword evidence="2" id="KW-1133">Transmembrane helix</keyword>
<gene>
    <name evidence="3" type="primary">BQ5605_C031g10938</name>
    <name evidence="3" type="ORF">BQ5605_C031G10938</name>
</gene>
<reference evidence="3 4" key="1">
    <citation type="submission" date="2016-11" db="EMBL/GenBank/DDBJ databases">
        <authorList>
            <person name="Jaros S."/>
            <person name="Januszkiewicz K."/>
            <person name="Wedrychowicz H."/>
        </authorList>
    </citation>
    <scope>NUCLEOTIDE SEQUENCE [LARGE SCALE GENOMIC DNA]</scope>
</reference>
<dbReference type="Proteomes" id="UP000249464">
    <property type="component" value="Unassembled WGS sequence"/>
</dbReference>
<feature type="region of interest" description="Disordered" evidence="1">
    <location>
        <begin position="1"/>
        <end position="23"/>
    </location>
</feature>
<name>A0A2X0MHR2_9BASI</name>
<keyword evidence="4" id="KW-1185">Reference proteome</keyword>
<dbReference type="PANTHER" id="PTHR13132:SF29">
    <property type="entry name" value="ALPHA-(1,6)-FUCOSYLTRANSFERASE"/>
    <property type="match status" value="1"/>
</dbReference>